<organism evidence="9 10">
    <name type="scientific">Tumebacillus avium</name>
    <dbReference type="NCBI Taxonomy" id="1903704"/>
    <lineage>
        <taxon>Bacteria</taxon>
        <taxon>Bacillati</taxon>
        <taxon>Bacillota</taxon>
        <taxon>Bacilli</taxon>
        <taxon>Bacillales</taxon>
        <taxon>Alicyclobacillaceae</taxon>
        <taxon>Tumebacillus</taxon>
    </lineage>
</organism>
<evidence type="ECO:0000256" key="4">
    <source>
        <dbReference type="ARBA" id="ARBA00022692"/>
    </source>
</evidence>
<dbReference type="GO" id="GO:0005886">
    <property type="term" value="C:plasma membrane"/>
    <property type="evidence" value="ECO:0007669"/>
    <property type="project" value="UniProtKB-SubCell"/>
</dbReference>
<dbReference type="GO" id="GO:0015105">
    <property type="term" value="F:arsenite transmembrane transporter activity"/>
    <property type="evidence" value="ECO:0007669"/>
    <property type="project" value="InterPro"/>
</dbReference>
<evidence type="ECO:0000256" key="8">
    <source>
        <dbReference type="SAM" id="Phobius"/>
    </source>
</evidence>
<evidence type="ECO:0000313" key="9">
    <source>
        <dbReference type="EMBL" id="ARU62816.1"/>
    </source>
</evidence>
<evidence type="ECO:0000256" key="3">
    <source>
        <dbReference type="ARBA" id="ARBA00022475"/>
    </source>
</evidence>
<protein>
    <submittedName>
        <fullName evidence="9">Arsenic transporter</fullName>
    </submittedName>
</protein>
<keyword evidence="7 8" id="KW-0472">Membrane</keyword>
<evidence type="ECO:0000256" key="6">
    <source>
        <dbReference type="ARBA" id="ARBA00022989"/>
    </source>
</evidence>
<feature type="transmembrane region" description="Helical" evidence="8">
    <location>
        <begin position="148"/>
        <end position="170"/>
    </location>
</feature>
<evidence type="ECO:0000256" key="7">
    <source>
        <dbReference type="ARBA" id="ARBA00023136"/>
    </source>
</evidence>
<comment type="subcellular location">
    <subcellularLocation>
        <location evidence="1">Cell membrane</location>
        <topology evidence="1">Multi-pass membrane protein</topology>
    </subcellularLocation>
</comment>
<keyword evidence="5" id="KW-0059">Arsenical resistance</keyword>
<name>A0A1Y0ISN7_9BACL</name>
<gene>
    <name evidence="9" type="ORF">CBW65_18940</name>
</gene>
<reference evidence="10" key="1">
    <citation type="submission" date="2017-05" db="EMBL/GenBank/DDBJ databases">
        <authorList>
            <person name="Sung H."/>
        </authorList>
    </citation>
    <scope>NUCLEOTIDE SEQUENCE [LARGE SCALE GENOMIC DNA]</scope>
    <source>
        <strain evidence="10">AR23208</strain>
    </source>
</reference>
<dbReference type="EMBL" id="CP021434">
    <property type="protein sequence ID" value="ARU62816.1"/>
    <property type="molecule type" value="Genomic_DNA"/>
</dbReference>
<dbReference type="KEGG" id="tum:CBW65_18940"/>
<keyword evidence="6 8" id="KW-1133">Transmembrane helix</keyword>
<dbReference type="Pfam" id="PF02040">
    <property type="entry name" value="ArsB"/>
    <property type="match status" value="1"/>
</dbReference>
<evidence type="ECO:0000256" key="5">
    <source>
        <dbReference type="ARBA" id="ARBA00022849"/>
    </source>
</evidence>
<feature type="transmembrane region" description="Helical" evidence="8">
    <location>
        <begin position="260"/>
        <end position="276"/>
    </location>
</feature>
<dbReference type="PANTHER" id="PTHR43302:SF6">
    <property type="entry name" value="ARSENICAL PUMP MEMBRANE PROTEIN-RELATED"/>
    <property type="match status" value="1"/>
</dbReference>
<feature type="transmembrane region" description="Helical" evidence="8">
    <location>
        <begin position="370"/>
        <end position="397"/>
    </location>
</feature>
<keyword evidence="3" id="KW-1003">Cell membrane</keyword>
<dbReference type="CDD" id="cd01118">
    <property type="entry name" value="ArsB_permease"/>
    <property type="match status" value="1"/>
</dbReference>
<feature type="transmembrane region" description="Helical" evidence="8">
    <location>
        <begin position="6"/>
        <end position="23"/>
    </location>
</feature>
<dbReference type="RefSeq" id="WP_087458166.1">
    <property type="nucleotide sequence ID" value="NZ_CP021434.1"/>
</dbReference>
<evidence type="ECO:0000256" key="1">
    <source>
        <dbReference type="ARBA" id="ARBA00004651"/>
    </source>
</evidence>
<dbReference type="Proteomes" id="UP000195437">
    <property type="component" value="Chromosome"/>
</dbReference>
<proteinExistence type="inferred from homology"/>
<feature type="transmembrane region" description="Helical" evidence="8">
    <location>
        <begin position="288"/>
        <end position="310"/>
    </location>
</feature>
<dbReference type="GO" id="GO:0046685">
    <property type="term" value="P:response to arsenic-containing substance"/>
    <property type="evidence" value="ECO:0007669"/>
    <property type="project" value="UniProtKB-KW"/>
</dbReference>
<feature type="transmembrane region" description="Helical" evidence="8">
    <location>
        <begin position="233"/>
        <end position="254"/>
    </location>
</feature>
<feature type="transmembrane region" description="Helical" evidence="8">
    <location>
        <begin position="96"/>
        <end position="114"/>
    </location>
</feature>
<keyword evidence="4 8" id="KW-0812">Transmembrane</keyword>
<feature type="transmembrane region" description="Helical" evidence="8">
    <location>
        <begin position="61"/>
        <end position="84"/>
    </location>
</feature>
<dbReference type="OrthoDB" id="9774335at2"/>
<sequence length="441" mass="48906">MPTSIIILTVSTFLLMMLLMFWRPHQLNEAVPAVAGAALMLLIGAVPMSDLGQILQTVSGAAVTIIATIVMANVLESLAFFSWIADRLAVRARGSGLRLFWYTNLLCFLMTLFFNNDGSILITTPILLILLKQLGLKPHQQIPYLVSGALIATASSAPIGVSNIVNLIALQVVGMDLYMQTAMMFVPATAGLLLMVVLLLAIFKRDIPKQLRALPPHISLRLASPQQQQKSRFMLKIFLFVIVVRVSLFVGSYFGIPVEVMAAGGALVLLIWRWAYMKIPPNDLWKKTPWHIFAFAFGMYVQIYALHNIGLTQLIIDHLQPLMSDNRLDAILLMGGLVTAMSSLFNNHPALMIGTLALTGMSLDPLTRQVAYLASVIGSDVGSLLLPIGTLATLIWMHLLHRAKVKLSWWSYLRITMLVIPPTLIFTMVSLYVWIEWLFVK</sequence>
<dbReference type="PRINTS" id="PR00758">
    <property type="entry name" value="ARSENICPUMP"/>
</dbReference>
<dbReference type="InterPro" id="IPR000802">
    <property type="entry name" value="Arsenical_pump_ArsB"/>
</dbReference>
<feature type="transmembrane region" description="Helical" evidence="8">
    <location>
        <begin position="120"/>
        <end position="136"/>
    </location>
</feature>
<comment type="similarity">
    <text evidence="2">Belongs to the ArsB family.</text>
</comment>
<accession>A0A1Y0ISN7</accession>
<dbReference type="PANTHER" id="PTHR43302">
    <property type="entry name" value="TRANSPORTER ARSB-RELATED"/>
    <property type="match status" value="1"/>
</dbReference>
<feature type="transmembrane region" description="Helical" evidence="8">
    <location>
        <begin position="182"/>
        <end position="203"/>
    </location>
</feature>
<feature type="transmembrane region" description="Helical" evidence="8">
    <location>
        <begin position="30"/>
        <end position="49"/>
    </location>
</feature>
<evidence type="ECO:0000313" key="10">
    <source>
        <dbReference type="Proteomes" id="UP000195437"/>
    </source>
</evidence>
<feature type="transmembrane region" description="Helical" evidence="8">
    <location>
        <begin position="330"/>
        <end position="358"/>
    </location>
</feature>
<feature type="transmembrane region" description="Helical" evidence="8">
    <location>
        <begin position="409"/>
        <end position="435"/>
    </location>
</feature>
<dbReference type="AlphaFoldDB" id="A0A1Y0ISN7"/>
<evidence type="ECO:0000256" key="2">
    <source>
        <dbReference type="ARBA" id="ARBA00006433"/>
    </source>
</evidence>
<keyword evidence="10" id="KW-1185">Reference proteome</keyword>